<evidence type="ECO:0000256" key="1">
    <source>
        <dbReference type="ARBA" id="ARBA00004141"/>
    </source>
</evidence>
<protein>
    <recommendedName>
        <fullName evidence="6">ABC-2 type transporter transmembrane domain-containing protein</fullName>
    </recommendedName>
</protein>
<dbReference type="RefSeq" id="WP_031149102.1">
    <property type="nucleotide sequence ID" value="NZ_BNEE01000006.1"/>
</dbReference>
<accession>A0A919LDL3</accession>
<dbReference type="Pfam" id="PF01061">
    <property type="entry name" value="ABC2_membrane"/>
    <property type="match status" value="1"/>
</dbReference>
<feature type="transmembrane region" description="Helical" evidence="5">
    <location>
        <begin position="99"/>
        <end position="124"/>
    </location>
</feature>
<dbReference type="InterPro" id="IPR013525">
    <property type="entry name" value="ABC2_TM"/>
</dbReference>
<feature type="domain" description="ABC-2 type transporter transmembrane" evidence="6">
    <location>
        <begin position="39"/>
        <end position="216"/>
    </location>
</feature>
<organism evidence="7 8">
    <name type="scientific">Streptomyces xanthophaeus</name>
    <dbReference type="NCBI Taxonomy" id="67385"/>
    <lineage>
        <taxon>Bacteria</taxon>
        <taxon>Bacillati</taxon>
        <taxon>Actinomycetota</taxon>
        <taxon>Actinomycetes</taxon>
        <taxon>Kitasatosporales</taxon>
        <taxon>Streptomycetaceae</taxon>
        <taxon>Streptomyces</taxon>
    </lineage>
</organism>
<feature type="transmembrane region" description="Helical" evidence="5">
    <location>
        <begin position="226"/>
        <end position="248"/>
    </location>
</feature>
<evidence type="ECO:0000256" key="2">
    <source>
        <dbReference type="ARBA" id="ARBA00022692"/>
    </source>
</evidence>
<keyword evidence="2 5" id="KW-0812">Transmembrane</keyword>
<dbReference type="Proteomes" id="UP000600026">
    <property type="component" value="Unassembled WGS sequence"/>
</dbReference>
<proteinExistence type="predicted"/>
<dbReference type="EMBL" id="BNEE01000006">
    <property type="protein sequence ID" value="GHI86601.1"/>
    <property type="molecule type" value="Genomic_DNA"/>
</dbReference>
<dbReference type="GO" id="GO:0140359">
    <property type="term" value="F:ABC-type transporter activity"/>
    <property type="evidence" value="ECO:0007669"/>
    <property type="project" value="InterPro"/>
</dbReference>
<gene>
    <name evidence="7" type="ORF">Sxan_39650</name>
</gene>
<evidence type="ECO:0000256" key="3">
    <source>
        <dbReference type="ARBA" id="ARBA00022989"/>
    </source>
</evidence>
<comment type="subcellular location">
    <subcellularLocation>
        <location evidence="1">Membrane</location>
        <topology evidence="1">Multi-pass membrane protein</topology>
    </subcellularLocation>
</comment>
<reference evidence="7" key="1">
    <citation type="submission" date="2020-09" db="EMBL/GenBank/DDBJ databases">
        <title>Whole genome shotgun sequence of Streptomyces xanthophaeus NBRC 12829.</title>
        <authorList>
            <person name="Komaki H."/>
            <person name="Tamura T."/>
        </authorList>
    </citation>
    <scope>NUCLEOTIDE SEQUENCE</scope>
    <source>
        <strain evidence="7">NBRC 12829</strain>
    </source>
</reference>
<keyword evidence="3 5" id="KW-1133">Transmembrane helix</keyword>
<evidence type="ECO:0000256" key="4">
    <source>
        <dbReference type="ARBA" id="ARBA00023136"/>
    </source>
</evidence>
<evidence type="ECO:0000313" key="8">
    <source>
        <dbReference type="Proteomes" id="UP000600026"/>
    </source>
</evidence>
<comment type="caution">
    <text evidence="7">The sequence shown here is derived from an EMBL/GenBank/DDBJ whole genome shotgun (WGS) entry which is preliminary data.</text>
</comment>
<keyword evidence="4 5" id="KW-0472">Membrane</keyword>
<sequence>MRSSDLLPALATTGRLGAREYLVEYPPRILFGTVAPRALLQVLFLTVLGRAVGGPDGALAAGIGASAFNVVSATVIKAPDVLINERVQGTLYRLRMTELPLLTLVAARWLVYAAEGIASALLAVPLVALLTADPVLLTGLPAALPLYALTTMTTSGFGLALAVVALGRRADVFLTNFGSYLLLALSGVLAALPADGLRALAGSVLPLTHGIAALRALHDGAGLTEVLRLAGAEALVGLLWVSAAAVGLRVQTRRLRRSGNDFLI</sequence>
<dbReference type="GO" id="GO:0016020">
    <property type="term" value="C:membrane"/>
    <property type="evidence" value="ECO:0007669"/>
    <property type="project" value="UniProtKB-SubCell"/>
</dbReference>
<feature type="transmembrane region" description="Helical" evidence="5">
    <location>
        <begin position="173"/>
        <end position="192"/>
    </location>
</feature>
<evidence type="ECO:0000313" key="7">
    <source>
        <dbReference type="EMBL" id="GHI86601.1"/>
    </source>
</evidence>
<keyword evidence="8" id="KW-1185">Reference proteome</keyword>
<dbReference type="AlphaFoldDB" id="A0A919LDL3"/>
<name>A0A919LDL3_9ACTN</name>
<dbReference type="OrthoDB" id="4239003at2"/>
<evidence type="ECO:0000256" key="5">
    <source>
        <dbReference type="SAM" id="Phobius"/>
    </source>
</evidence>
<evidence type="ECO:0000259" key="6">
    <source>
        <dbReference type="Pfam" id="PF01061"/>
    </source>
</evidence>
<feature type="transmembrane region" description="Helical" evidence="5">
    <location>
        <begin position="144"/>
        <end position="166"/>
    </location>
</feature>